<evidence type="ECO:0000256" key="1">
    <source>
        <dbReference type="SAM" id="MobiDB-lite"/>
    </source>
</evidence>
<sequence length="455" mass="51320">MKKRWLFPLILVFILSGCQSEKQPAGKKEKAAPAAPQETKVEKVSSQTTEELIDQTNGEIYEKHIPSDDNQNAARSASEDAADEYLDHIKKEDTGDWDAERWAASITENLRTGYKEKAGELKNYEVVFDEIKLPDGRLLQDVDLEELTEEQKEVNIALLIDSSGSMKAEVDGESKMELAKESLENFAGELPEGAHVSLIAFGHKGTGSDSDKEMSCKAVESFYPMEEYDKGKFASALDGFDPKGWTPLAESILLANDQFPKDAQNFIYVVSDGIETCDGDPVEAAKKVKEDNTDVQVNIIGFDVDSKADDQLKNVARAGGGEYTSVKTKQELKDIETSWKDSISEGTWIWWKSGNFSNNIWTSVDHYNNLRDLYSSYLTMRNLEHDRFLDAVNALVDDELIDLDKKQEILTILDERNQKIKDYMSGLESDKKDEIEETSDDLKKKVDEIEKKFRD</sequence>
<evidence type="ECO:0000259" key="2">
    <source>
        <dbReference type="PROSITE" id="PS50234"/>
    </source>
</evidence>
<dbReference type="Proteomes" id="UP000322997">
    <property type="component" value="Unassembled WGS sequence"/>
</dbReference>
<feature type="domain" description="VWFA" evidence="2">
    <location>
        <begin position="155"/>
        <end position="343"/>
    </location>
</feature>
<feature type="region of interest" description="Disordered" evidence="1">
    <location>
        <begin position="20"/>
        <end position="81"/>
    </location>
</feature>
<evidence type="ECO:0000313" key="3">
    <source>
        <dbReference type="EMBL" id="TYS52893.1"/>
    </source>
</evidence>
<reference evidence="3 4" key="1">
    <citation type="submission" date="2019-08" db="EMBL/GenBank/DDBJ databases">
        <title>Bacillus genomes from the desert of Cuatro Cienegas, Coahuila.</title>
        <authorList>
            <person name="Olmedo-Alvarez G."/>
        </authorList>
    </citation>
    <scope>NUCLEOTIDE SEQUENCE [LARGE SCALE GENOMIC DNA]</scope>
    <source>
        <strain evidence="3 4">CH108_3D</strain>
    </source>
</reference>
<protein>
    <submittedName>
        <fullName evidence="3">VWA domain-containing protein</fullName>
    </submittedName>
</protein>
<dbReference type="RefSeq" id="WP_148985533.1">
    <property type="nucleotide sequence ID" value="NZ_JBNILK010000004.1"/>
</dbReference>
<dbReference type="PROSITE" id="PS51257">
    <property type="entry name" value="PROKAR_LIPOPROTEIN"/>
    <property type="match status" value="1"/>
</dbReference>
<feature type="compositionally biased region" description="Polar residues" evidence="1">
    <location>
        <begin position="44"/>
        <end position="58"/>
    </location>
</feature>
<accession>A0A5D4RNC5</accession>
<dbReference type="EMBL" id="VTEQ01000004">
    <property type="protein sequence ID" value="TYS52893.1"/>
    <property type="molecule type" value="Genomic_DNA"/>
</dbReference>
<comment type="caution">
    <text evidence="3">The sequence shown here is derived from an EMBL/GenBank/DDBJ whole genome shotgun (WGS) entry which is preliminary data.</text>
</comment>
<dbReference type="Gene3D" id="3.40.50.410">
    <property type="entry name" value="von Willebrand factor, type A domain"/>
    <property type="match status" value="1"/>
</dbReference>
<dbReference type="AlphaFoldDB" id="A0A5D4RNC5"/>
<dbReference type="SMART" id="SM00327">
    <property type="entry name" value="VWA"/>
    <property type="match status" value="1"/>
</dbReference>
<dbReference type="SUPFAM" id="SSF53300">
    <property type="entry name" value="vWA-like"/>
    <property type="match status" value="1"/>
</dbReference>
<proteinExistence type="predicted"/>
<organism evidence="3 4">
    <name type="scientific">Rossellomorea marisflavi</name>
    <dbReference type="NCBI Taxonomy" id="189381"/>
    <lineage>
        <taxon>Bacteria</taxon>
        <taxon>Bacillati</taxon>
        <taxon>Bacillota</taxon>
        <taxon>Bacilli</taxon>
        <taxon>Bacillales</taxon>
        <taxon>Bacillaceae</taxon>
        <taxon>Rossellomorea</taxon>
    </lineage>
</organism>
<dbReference type="Pfam" id="PF00092">
    <property type="entry name" value="VWA"/>
    <property type="match status" value="1"/>
</dbReference>
<dbReference type="InterPro" id="IPR002035">
    <property type="entry name" value="VWF_A"/>
</dbReference>
<dbReference type="InterPro" id="IPR036465">
    <property type="entry name" value="vWFA_dom_sf"/>
</dbReference>
<name>A0A5D4RNC5_9BACI</name>
<evidence type="ECO:0000313" key="4">
    <source>
        <dbReference type="Proteomes" id="UP000322997"/>
    </source>
</evidence>
<dbReference type="PROSITE" id="PS50234">
    <property type="entry name" value="VWFA"/>
    <property type="match status" value="1"/>
</dbReference>
<gene>
    <name evidence="3" type="ORF">FZC83_14400</name>
</gene>